<proteinExistence type="predicted"/>
<dbReference type="EMBL" id="CAOS01000013">
    <property type="protein sequence ID" value="CCO09054.1"/>
    <property type="molecule type" value="Genomic_DNA"/>
</dbReference>
<dbReference type="OrthoDB" id="1808778at2"/>
<evidence type="ECO:0000259" key="1">
    <source>
        <dbReference type="Pfam" id="PF19912"/>
    </source>
</evidence>
<keyword evidence="3" id="KW-1185">Reference proteome</keyword>
<comment type="caution">
    <text evidence="2">The sequence shown here is derived from an EMBL/GenBank/DDBJ whole genome shotgun (WGS) entry which is preliminary data.</text>
</comment>
<dbReference type="InterPro" id="IPR045965">
    <property type="entry name" value="DUF6385"/>
</dbReference>
<dbReference type="AlphaFoldDB" id="K8E0F5"/>
<reference evidence="2 3" key="1">
    <citation type="journal article" date="2013" name="Genome Announc.">
        <title>Genome Sequence of the Sulfate-Reducing Bacterium Desulfotomaculum hydrothermale Lam5(T).</title>
        <authorList>
            <person name="Amin O."/>
            <person name="Fardeau M.L."/>
            <person name="Valette O."/>
            <person name="Hirschler-Rea A."/>
            <person name="Barbe V."/>
            <person name="Medigue C."/>
            <person name="Vacherie B."/>
            <person name="Ollivier B."/>
            <person name="Bertin P.N."/>
            <person name="Dolla A."/>
        </authorList>
    </citation>
    <scope>NUCLEOTIDE SEQUENCE [LARGE SCALE GENOMIC DNA]</scope>
    <source>
        <strain evidence="3">Lam5 / DSM 18033</strain>
    </source>
</reference>
<feature type="domain" description="DUF6385" evidence="1">
    <location>
        <begin position="125"/>
        <end position="205"/>
    </location>
</feature>
<dbReference type="Pfam" id="PF19912">
    <property type="entry name" value="DUF6385"/>
    <property type="match status" value="1"/>
</dbReference>
<evidence type="ECO:0000313" key="3">
    <source>
        <dbReference type="Proteomes" id="UP000009315"/>
    </source>
</evidence>
<accession>K8E0F5</accession>
<protein>
    <recommendedName>
        <fullName evidence="1">DUF6385 domain-containing protein</fullName>
    </recommendedName>
</protein>
<dbReference type="eggNOG" id="ENOG50337WP">
    <property type="taxonomic scope" value="Bacteria"/>
</dbReference>
<dbReference type="RefSeq" id="WP_008412817.1">
    <property type="nucleotide sequence ID" value="NZ_CAOS01000013.1"/>
</dbReference>
<sequence>MPNFSVFNLDADVLRTKIFGSENTAIRTDADGRLEIRNISDPVTVTATNLDIRDLSANQDNLLAFGFDGADVQPVRTDADGRLEIRNISDPVTVTGSIQITPTFTEINYIDVDTDDSFTGLDYVDTSTQNMYTFYVYNKGDNPVDIRLDISPDQVTYFTDVAARTLTSGTTDTFVAKTFLRYTRIAYKSTLPGNSTTIDVFFQTQAI</sequence>
<gene>
    <name evidence="2" type="ORF">DESHY_60226</name>
</gene>
<name>K8E0F5_9FIRM</name>
<dbReference type="Proteomes" id="UP000009315">
    <property type="component" value="Unassembled WGS sequence"/>
</dbReference>
<evidence type="ECO:0000313" key="2">
    <source>
        <dbReference type="EMBL" id="CCO09054.1"/>
    </source>
</evidence>
<dbReference type="STRING" id="1121428.DESHY_60226"/>
<organism evidence="2 3">
    <name type="scientific">Desulforamulus hydrothermalis Lam5 = DSM 18033</name>
    <dbReference type="NCBI Taxonomy" id="1121428"/>
    <lineage>
        <taxon>Bacteria</taxon>
        <taxon>Bacillati</taxon>
        <taxon>Bacillota</taxon>
        <taxon>Clostridia</taxon>
        <taxon>Eubacteriales</taxon>
        <taxon>Peptococcaceae</taxon>
        <taxon>Desulforamulus</taxon>
    </lineage>
</organism>